<dbReference type="SUPFAM" id="SSF47571">
    <property type="entry name" value="Cloroperoxidase"/>
    <property type="match status" value="1"/>
</dbReference>
<dbReference type="Gene3D" id="1.10.489.10">
    <property type="entry name" value="Chloroperoxidase-like"/>
    <property type="match status" value="1"/>
</dbReference>
<dbReference type="EMBL" id="JAKLMC020000015">
    <property type="protein sequence ID" value="KAK5952482.1"/>
    <property type="molecule type" value="Genomic_DNA"/>
</dbReference>
<keyword evidence="6" id="KW-0408">Iron</keyword>
<evidence type="ECO:0000259" key="9">
    <source>
        <dbReference type="PROSITE" id="PS51405"/>
    </source>
</evidence>
<evidence type="ECO:0000256" key="6">
    <source>
        <dbReference type="ARBA" id="ARBA00023004"/>
    </source>
</evidence>
<evidence type="ECO:0000313" key="10">
    <source>
        <dbReference type="EMBL" id="KAK5952482.1"/>
    </source>
</evidence>
<accession>A0AAN8EJV0</accession>
<evidence type="ECO:0000256" key="8">
    <source>
        <dbReference type="SAM" id="SignalP"/>
    </source>
</evidence>
<dbReference type="PANTHER" id="PTHR33577:SF16">
    <property type="entry name" value="HEME HALOPEROXIDASE FAMILY PROFILE DOMAIN-CONTAINING PROTEIN"/>
    <property type="match status" value="1"/>
</dbReference>
<comment type="caution">
    <text evidence="10">The sequence shown here is derived from an EMBL/GenBank/DDBJ whole genome shotgun (WGS) entry which is preliminary data.</text>
</comment>
<evidence type="ECO:0000256" key="7">
    <source>
        <dbReference type="ARBA" id="ARBA00025795"/>
    </source>
</evidence>
<dbReference type="PANTHER" id="PTHR33577">
    <property type="entry name" value="STERIGMATOCYSTIN BIOSYNTHESIS PEROXIDASE STCC-RELATED"/>
    <property type="match status" value="1"/>
</dbReference>
<dbReference type="InterPro" id="IPR000028">
    <property type="entry name" value="Chloroperoxidase"/>
</dbReference>
<reference evidence="10 11" key="1">
    <citation type="submission" date="2022-12" db="EMBL/GenBank/DDBJ databases">
        <title>Genomic features and morphological characterization of a novel Knufia sp. strain isolated from spacecraft assembly facility.</title>
        <authorList>
            <person name="Teixeira M."/>
            <person name="Chander A.M."/>
            <person name="Stajich J.E."/>
            <person name="Venkateswaran K."/>
        </authorList>
    </citation>
    <scope>NUCLEOTIDE SEQUENCE [LARGE SCALE GENOMIC DNA]</scope>
    <source>
        <strain evidence="10 11">FJI-L2-BK-P2</strain>
    </source>
</reference>
<evidence type="ECO:0000256" key="5">
    <source>
        <dbReference type="ARBA" id="ARBA00023002"/>
    </source>
</evidence>
<comment type="cofactor">
    <cofactor evidence="1">
        <name>heme b</name>
        <dbReference type="ChEBI" id="CHEBI:60344"/>
    </cofactor>
</comment>
<keyword evidence="11" id="KW-1185">Reference proteome</keyword>
<dbReference type="Pfam" id="PF01328">
    <property type="entry name" value="Peroxidase_2"/>
    <property type="match status" value="1"/>
</dbReference>
<feature type="domain" description="Heme haloperoxidase family profile" evidence="9">
    <location>
        <begin position="70"/>
        <end position="326"/>
    </location>
</feature>
<name>A0AAN8EJV0_9EURO</name>
<evidence type="ECO:0000313" key="11">
    <source>
        <dbReference type="Proteomes" id="UP001316803"/>
    </source>
</evidence>
<dbReference type="GO" id="GO:0004601">
    <property type="term" value="F:peroxidase activity"/>
    <property type="evidence" value="ECO:0007669"/>
    <property type="project" value="UniProtKB-KW"/>
</dbReference>
<comment type="similarity">
    <text evidence="7">Belongs to the chloroperoxidase family.</text>
</comment>
<evidence type="ECO:0000256" key="3">
    <source>
        <dbReference type="ARBA" id="ARBA00022617"/>
    </source>
</evidence>
<keyword evidence="3" id="KW-0349">Heme</keyword>
<sequence>MARVAAIVILSLHFLPSCAFPTTDNIARYVREGALDVSDHSIEDILQGAKARQSKRLLFDPLTSPIDVSGDHEWQEPDFGSGAQRGPCPGLNALANHGYISRDGVASFFDLAAVMNDVFGMGIDLATILTVMGTVWTGDPLSLSPGFSLDGHSRKVGNLLGNLLGLLGEPRGISRSHNWLEADASLTRDDLYVTGDAATMNMAKFEALYHRADSNTGIISTESILEHSLDSLHECIATNPYCWYGPYTGMIARNAGIAFAARLLSNHSEQNPDGIMTKEVFKSFWAVEEDATGSLRYNRGWERIPENWYRTPVDYGLLNLNVDLLDWISKYPELASIGGNTGTVNSFTPLNLTDITSGLLNAETLLEGDNLVCFVLQVVKTFSPDSLSSLYATLGEVLGLLTDTLGNVLTDLVCAPFEDLQYGGQPLWDGLLDTYAGPAKAGSAL</sequence>
<keyword evidence="8" id="KW-0732">Signal</keyword>
<keyword evidence="5" id="KW-0560">Oxidoreductase</keyword>
<evidence type="ECO:0000256" key="2">
    <source>
        <dbReference type="ARBA" id="ARBA00022559"/>
    </source>
</evidence>
<feature type="signal peptide" evidence="8">
    <location>
        <begin position="1"/>
        <end position="19"/>
    </location>
</feature>
<proteinExistence type="inferred from homology"/>
<dbReference type="GO" id="GO:0046872">
    <property type="term" value="F:metal ion binding"/>
    <property type="evidence" value="ECO:0007669"/>
    <property type="project" value="UniProtKB-KW"/>
</dbReference>
<dbReference type="InterPro" id="IPR036851">
    <property type="entry name" value="Chloroperoxidase-like_sf"/>
</dbReference>
<protein>
    <recommendedName>
        <fullName evidence="9">Heme haloperoxidase family profile domain-containing protein</fullName>
    </recommendedName>
</protein>
<dbReference type="AlphaFoldDB" id="A0AAN8EJV0"/>
<dbReference type="PROSITE" id="PS51405">
    <property type="entry name" value="HEME_HALOPEROXIDASE"/>
    <property type="match status" value="1"/>
</dbReference>
<gene>
    <name evidence="10" type="ORF">OHC33_006525</name>
</gene>
<feature type="chain" id="PRO_5042883142" description="Heme haloperoxidase family profile domain-containing protein" evidence="8">
    <location>
        <begin position="20"/>
        <end position="445"/>
    </location>
</feature>
<evidence type="ECO:0000256" key="1">
    <source>
        <dbReference type="ARBA" id="ARBA00001970"/>
    </source>
</evidence>
<keyword evidence="2" id="KW-0575">Peroxidase</keyword>
<keyword evidence="4" id="KW-0479">Metal-binding</keyword>
<evidence type="ECO:0000256" key="4">
    <source>
        <dbReference type="ARBA" id="ARBA00022723"/>
    </source>
</evidence>
<dbReference type="Proteomes" id="UP001316803">
    <property type="component" value="Unassembled WGS sequence"/>
</dbReference>
<organism evidence="10 11">
    <name type="scientific">Knufia fluminis</name>
    <dbReference type="NCBI Taxonomy" id="191047"/>
    <lineage>
        <taxon>Eukaryota</taxon>
        <taxon>Fungi</taxon>
        <taxon>Dikarya</taxon>
        <taxon>Ascomycota</taxon>
        <taxon>Pezizomycotina</taxon>
        <taxon>Eurotiomycetes</taxon>
        <taxon>Chaetothyriomycetidae</taxon>
        <taxon>Chaetothyriales</taxon>
        <taxon>Trichomeriaceae</taxon>
        <taxon>Knufia</taxon>
    </lineage>
</organism>